<comment type="cofactor">
    <cofactor evidence="9">
        <name>Mg(2+)</name>
        <dbReference type="ChEBI" id="CHEBI:18420"/>
    </cofactor>
    <text evidence="9">Binds 1 Mg(2+) ion per monomer.</text>
</comment>
<proteinExistence type="inferred from homology"/>
<evidence type="ECO:0000256" key="4">
    <source>
        <dbReference type="ARBA" id="ARBA00022777"/>
    </source>
</evidence>
<dbReference type="InterPro" id="IPR027417">
    <property type="entry name" value="P-loop_NTPase"/>
</dbReference>
<dbReference type="GO" id="GO:0036431">
    <property type="term" value="F:dCMP kinase activity"/>
    <property type="evidence" value="ECO:0007669"/>
    <property type="project" value="RHEA"/>
</dbReference>
<evidence type="ECO:0000256" key="6">
    <source>
        <dbReference type="ARBA" id="ARBA00022975"/>
    </source>
</evidence>
<keyword evidence="10" id="KW-1185">Reference proteome</keyword>
<dbReference type="AlphaFoldDB" id="A0A0K0F634"/>
<comment type="subunit">
    <text evidence="9">Monomer.</text>
</comment>
<evidence type="ECO:0000256" key="2">
    <source>
        <dbReference type="ARBA" id="ARBA00022679"/>
    </source>
</evidence>
<dbReference type="GO" id="GO:0005737">
    <property type="term" value="C:cytoplasm"/>
    <property type="evidence" value="ECO:0007669"/>
    <property type="project" value="UniProtKB-SubCell"/>
</dbReference>
<dbReference type="InterPro" id="IPR000850">
    <property type="entry name" value="Adenylat/UMP-CMP_kin"/>
</dbReference>
<dbReference type="HAMAP" id="MF_03172">
    <property type="entry name" value="Adenylate_kinase_UMP_CMP_kin"/>
    <property type="match status" value="1"/>
</dbReference>
<sequence>MHLSSIFRMYNVVFVLGPPGAGKGTLCSMIQEKLGYRHLSAGELLRQERIRKESAFGEIIENHIKNGTIVPVEITCKLLKNAMAQNECGNTFLIDGFPRNQDNLDGWEREMKDCANVQLVLNLTCPEEISIERCLGRGQGRSDDNVESLKKRIRTFHEQTLPIIEHYKKLQLVKDVPTVSAPEKVFDETKIFFDEVEHHNIKA</sequence>
<feature type="binding site" evidence="9">
    <location>
        <begin position="68"/>
        <end position="70"/>
    </location>
    <ligand>
        <name>a ribonucleoside 5'-phosphate</name>
        <dbReference type="ChEBI" id="CHEBI:58043"/>
    </ligand>
</feature>
<keyword evidence="4 9" id="KW-0418">Kinase</keyword>
<keyword evidence="3 9" id="KW-0547">Nucleotide-binding</keyword>
<feature type="binding site" evidence="9">
    <location>
        <position position="137"/>
    </location>
    <ligand>
        <name>ATP</name>
        <dbReference type="ChEBI" id="CHEBI:30616"/>
    </ligand>
</feature>
<keyword evidence="2 9" id="KW-0808">Transferase</keyword>
<feature type="region of interest" description="NMPbind" evidence="9">
    <location>
        <begin position="40"/>
        <end position="70"/>
    </location>
</feature>
<evidence type="ECO:0000256" key="3">
    <source>
        <dbReference type="ARBA" id="ARBA00022741"/>
    </source>
</evidence>
<dbReference type="InterPro" id="IPR033690">
    <property type="entry name" value="Adenylat_kinase_CS"/>
</dbReference>
<dbReference type="PANTHER" id="PTHR23359">
    <property type="entry name" value="NUCLEOTIDE KINASE"/>
    <property type="match status" value="1"/>
</dbReference>
<keyword evidence="6 9" id="KW-0665">Pyrimidine biosynthesis</keyword>
<dbReference type="InterPro" id="IPR006266">
    <property type="entry name" value="UMP_CMP_kinase"/>
</dbReference>
<dbReference type="Gene3D" id="3.40.50.300">
    <property type="entry name" value="P-loop containing nucleotide triphosphate hydrolases"/>
    <property type="match status" value="1"/>
</dbReference>
<name>A0A0K0F634_STRVS</name>
<feature type="binding site" evidence="9">
    <location>
        <position position="103"/>
    </location>
    <ligand>
        <name>CMP</name>
        <dbReference type="ChEBI" id="CHEBI:60377"/>
    </ligand>
</feature>
<keyword evidence="1 9" id="KW-0963">Cytoplasm</keyword>
<feature type="binding site" evidence="9">
    <location>
        <begin position="20"/>
        <end position="25"/>
    </location>
    <ligand>
        <name>ATP</name>
        <dbReference type="ChEBI" id="CHEBI:30616"/>
    </ligand>
</feature>
<dbReference type="WBParaSite" id="SVE_0427700.1">
    <property type="protein sequence ID" value="SVE_0427700.1"/>
    <property type="gene ID" value="SVE_0427700"/>
</dbReference>
<comment type="catalytic activity">
    <reaction evidence="9">
        <text>CMP + ATP = CDP + ADP</text>
        <dbReference type="Rhea" id="RHEA:11600"/>
        <dbReference type="ChEBI" id="CHEBI:30616"/>
        <dbReference type="ChEBI" id="CHEBI:58069"/>
        <dbReference type="ChEBI" id="CHEBI:60377"/>
        <dbReference type="ChEBI" id="CHEBI:456216"/>
        <dbReference type="EC" id="2.7.4.14"/>
    </reaction>
</comment>
<evidence type="ECO:0000256" key="5">
    <source>
        <dbReference type="ARBA" id="ARBA00022840"/>
    </source>
</evidence>
<comment type="subcellular location">
    <subcellularLocation>
        <location evidence="9">Cytoplasm</location>
    </subcellularLocation>
    <subcellularLocation>
        <location evidence="9">Nucleus</location>
    </subcellularLocation>
</comment>
<reference evidence="10" key="1">
    <citation type="submission" date="2014-07" db="EMBL/GenBank/DDBJ databases">
        <authorList>
            <person name="Martin A.A"/>
            <person name="De Silva N."/>
        </authorList>
    </citation>
    <scope>NUCLEOTIDE SEQUENCE</scope>
</reference>
<feature type="binding site" evidence="9">
    <location>
        <position position="46"/>
    </location>
    <ligand>
        <name>a ribonucleoside 5'-phosphate</name>
        <dbReference type="ChEBI" id="CHEBI:58043"/>
    </ligand>
</feature>
<comment type="catalytic activity">
    <reaction evidence="9">
        <text>dCMP + ATP = dCDP + ADP</text>
        <dbReference type="Rhea" id="RHEA:25094"/>
        <dbReference type="ChEBI" id="CHEBI:30616"/>
        <dbReference type="ChEBI" id="CHEBI:57566"/>
        <dbReference type="ChEBI" id="CHEBI:58593"/>
        <dbReference type="ChEBI" id="CHEBI:456216"/>
        <dbReference type="EC" id="2.7.4.14"/>
    </reaction>
</comment>
<dbReference type="EC" id="2.7.4.14" evidence="9"/>
<evidence type="ECO:0000256" key="7">
    <source>
        <dbReference type="ARBA" id="ARBA00023242"/>
    </source>
</evidence>
<dbReference type="GO" id="GO:0006221">
    <property type="term" value="P:pyrimidine nucleotide biosynthetic process"/>
    <property type="evidence" value="ECO:0007669"/>
    <property type="project" value="UniProtKB-UniRule"/>
</dbReference>
<keyword evidence="7 9" id="KW-0539">Nucleus</keyword>
<dbReference type="PROSITE" id="PS00113">
    <property type="entry name" value="ADENYLATE_KINASE"/>
    <property type="match status" value="1"/>
</dbReference>
<dbReference type="GO" id="GO:0005634">
    <property type="term" value="C:nucleus"/>
    <property type="evidence" value="ECO:0007669"/>
    <property type="project" value="UniProtKB-SubCell"/>
</dbReference>
<comment type="similarity">
    <text evidence="9">Belongs to the adenylate kinase family. UMP-CMP kinase subfamily.</text>
</comment>
<feature type="binding site" evidence="9">
    <location>
        <position position="180"/>
    </location>
    <ligand>
        <name>ATP</name>
        <dbReference type="ChEBI" id="CHEBI:30616"/>
    </ligand>
</feature>
<dbReference type="SUPFAM" id="SSF52540">
    <property type="entry name" value="P-loop containing nucleoside triphosphate hydrolases"/>
    <property type="match status" value="1"/>
</dbReference>
<evidence type="ECO:0000256" key="9">
    <source>
        <dbReference type="HAMAP-Rule" id="MF_03172"/>
    </source>
</evidence>
<dbReference type="Proteomes" id="UP000035680">
    <property type="component" value="Unassembled WGS sequence"/>
</dbReference>
<comment type="domain">
    <text evidence="9">Consists of three domains, a large central CORE domain and two small peripheral domains, NMPbind and LID, which undergo movements during catalysis. The LID domain closes over the site of phosphoryl transfer upon ATP binding. Assembling and dissambling the active center during each catalytic cycle provides an effective means to prevent ATP hydrolysis.</text>
</comment>
<comment type="catalytic activity">
    <reaction evidence="8 9">
        <text>UMP + ATP = UDP + ADP</text>
        <dbReference type="Rhea" id="RHEA:24400"/>
        <dbReference type="ChEBI" id="CHEBI:30616"/>
        <dbReference type="ChEBI" id="CHEBI:57865"/>
        <dbReference type="ChEBI" id="CHEBI:58223"/>
        <dbReference type="ChEBI" id="CHEBI:456216"/>
        <dbReference type="EC" id="2.7.4.14"/>
    </reaction>
</comment>
<dbReference type="NCBIfam" id="TIGR01359">
    <property type="entry name" value="UMP_CMP_kin_fam"/>
    <property type="match status" value="1"/>
</dbReference>
<comment type="caution">
    <text evidence="9">Lacks conserved residue(s) required for the propagation of feature annotation.</text>
</comment>
<feature type="binding site" evidence="9">
    <location>
        <position position="152"/>
    </location>
    <ligand>
        <name>a ribonucleoside 5'-phosphate</name>
        <dbReference type="ChEBI" id="CHEBI:58043"/>
    </ligand>
</feature>
<dbReference type="GO" id="GO:0036430">
    <property type="term" value="F:CMP kinase activity"/>
    <property type="evidence" value="ECO:0007669"/>
    <property type="project" value="RHEA"/>
</dbReference>
<dbReference type="GO" id="GO:0033862">
    <property type="term" value="F:UMP kinase activity"/>
    <property type="evidence" value="ECO:0007669"/>
    <property type="project" value="RHEA"/>
</dbReference>
<feature type="binding site" evidence="9">
    <location>
        <position position="141"/>
    </location>
    <ligand>
        <name>a ribonucleoside 5'-phosphate</name>
        <dbReference type="ChEBI" id="CHEBI:58043"/>
    </ligand>
</feature>
<protein>
    <recommendedName>
        <fullName evidence="9">UMP-CMP kinase</fullName>
        <ecNumber evidence="9">2.7.4.14</ecNumber>
    </recommendedName>
    <alternativeName>
        <fullName evidence="9">Deoxycytidylate kinase</fullName>
        <shortName evidence="9">CK</shortName>
        <shortName evidence="9">dCMP kinase</shortName>
    </alternativeName>
    <alternativeName>
        <fullName evidence="9">Uridine monophosphate/cytidine monophosphate kinase</fullName>
        <shortName evidence="9">UMP/CMP kinase</shortName>
        <shortName evidence="9">UMP/CMPK</shortName>
    </alternativeName>
</protein>
<evidence type="ECO:0000256" key="8">
    <source>
        <dbReference type="ARBA" id="ARBA00048116"/>
    </source>
</evidence>
<reference evidence="11" key="2">
    <citation type="submission" date="2015-08" db="UniProtKB">
        <authorList>
            <consortium name="WormBaseParasite"/>
        </authorList>
    </citation>
    <scope>IDENTIFICATION</scope>
</reference>
<dbReference type="GO" id="GO:0005524">
    <property type="term" value="F:ATP binding"/>
    <property type="evidence" value="ECO:0007669"/>
    <property type="project" value="UniProtKB-KW"/>
</dbReference>
<dbReference type="STRING" id="75913.A0A0K0F634"/>
<dbReference type="PRINTS" id="PR00094">
    <property type="entry name" value="ADENYLTKNASE"/>
</dbReference>
<dbReference type="CDD" id="cd01428">
    <property type="entry name" value="ADK"/>
    <property type="match status" value="1"/>
</dbReference>
<comment type="function">
    <text evidence="9">Catalyzes the phosphorylation of pyrimidine nucleoside monophosphates at the expense of ATP. Plays an important role in de novo pyrimidine nucleotide biosynthesis. Has preference for UMP and CMP as phosphate acceptors.</text>
</comment>
<organism evidence="10 11">
    <name type="scientific">Strongyloides venezuelensis</name>
    <name type="common">Threadworm</name>
    <dbReference type="NCBI Taxonomy" id="75913"/>
    <lineage>
        <taxon>Eukaryota</taxon>
        <taxon>Metazoa</taxon>
        <taxon>Ecdysozoa</taxon>
        <taxon>Nematoda</taxon>
        <taxon>Chromadorea</taxon>
        <taxon>Rhabditida</taxon>
        <taxon>Tylenchina</taxon>
        <taxon>Panagrolaimomorpha</taxon>
        <taxon>Strongyloidoidea</taxon>
        <taxon>Strongyloididae</taxon>
        <taxon>Strongyloides</taxon>
    </lineage>
</organism>
<dbReference type="GO" id="GO:0006207">
    <property type="term" value="P:'de novo' pyrimidine nucleobase biosynthetic process"/>
    <property type="evidence" value="ECO:0007669"/>
    <property type="project" value="InterPro"/>
</dbReference>
<keyword evidence="5 9" id="KW-0067">ATP-binding</keyword>
<evidence type="ECO:0000256" key="1">
    <source>
        <dbReference type="ARBA" id="ARBA00022490"/>
    </source>
</evidence>
<dbReference type="Pfam" id="PF00406">
    <property type="entry name" value="ADK"/>
    <property type="match status" value="1"/>
</dbReference>
<feature type="binding site" evidence="9">
    <location>
        <begin position="96"/>
        <end position="99"/>
    </location>
    <ligand>
        <name>a ribonucleoside 5'-phosphate</name>
        <dbReference type="ChEBI" id="CHEBI:58043"/>
    </ligand>
</feature>
<accession>A0A0K0F634</accession>
<dbReference type="HAMAP" id="MF_00235">
    <property type="entry name" value="Adenylate_kinase_Adk"/>
    <property type="match status" value="1"/>
</dbReference>
<evidence type="ECO:0000313" key="11">
    <source>
        <dbReference type="WBParaSite" id="SVE_0427700.1"/>
    </source>
</evidence>
<evidence type="ECO:0000313" key="10">
    <source>
        <dbReference type="Proteomes" id="UP000035680"/>
    </source>
</evidence>